<dbReference type="Pfam" id="PF00239">
    <property type="entry name" value="Resolvase"/>
    <property type="match status" value="1"/>
</dbReference>
<dbReference type="Proteomes" id="UP000516160">
    <property type="component" value="Chromosome"/>
</dbReference>
<comment type="similarity">
    <text evidence="1">Belongs to the site-specific recombinase resolvase family.</text>
</comment>
<accession>A0A7G9WCW3</accession>
<dbReference type="EMBL" id="CP058559">
    <property type="protein sequence ID" value="QNO16525.1"/>
    <property type="molecule type" value="Genomic_DNA"/>
</dbReference>
<protein>
    <submittedName>
        <fullName evidence="3">Recombinase family protein</fullName>
    </submittedName>
</protein>
<evidence type="ECO:0000259" key="2">
    <source>
        <dbReference type="PROSITE" id="PS51736"/>
    </source>
</evidence>
<proteinExistence type="inferred from homology"/>
<dbReference type="PANTHER" id="PTHR30461:SF26">
    <property type="entry name" value="RESOLVASE HOMOLOG YNEB"/>
    <property type="match status" value="1"/>
</dbReference>
<evidence type="ECO:0000256" key="1">
    <source>
        <dbReference type="ARBA" id="ARBA00009913"/>
    </source>
</evidence>
<organism evidence="3 4">
    <name type="scientific">Alkalicella caledoniensis</name>
    <dbReference type="NCBI Taxonomy" id="2731377"/>
    <lineage>
        <taxon>Bacteria</taxon>
        <taxon>Bacillati</taxon>
        <taxon>Bacillota</taxon>
        <taxon>Clostridia</taxon>
        <taxon>Eubacteriales</taxon>
        <taxon>Proteinivoracaceae</taxon>
        <taxon>Alkalicella</taxon>
    </lineage>
</organism>
<name>A0A7G9WCW3_ALKCA</name>
<reference evidence="3 4" key="1">
    <citation type="submission" date="2020-07" db="EMBL/GenBank/DDBJ databases">
        <title>Alkalicella. sp. LB2 genome.</title>
        <authorList>
            <person name="Postec A."/>
            <person name="Quemeneur M."/>
        </authorList>
    </citation>
    <scope>NUCLEOTIDE SEQUENCE [LARGE SCALE GENOMIC DNA]</scope>
    <source>
        <strain evidence="3 4">LB2</strain>
    </source>
</reference>
<dbReference type="InterPro" id="IPR006119">
    <property type="entry name" value="Resolv_N"/>
</dbReference>
<dbReference type="PROSITE" id="PS51736">
    <property type="entry name" value="RECOMBINASES_3"/>
    <property type="match status" value="1"/>
</dbReference>
<gene>
    <name evidence="3" type="ORF">HYG86_17970</name>
</gene>
<dbReference type="PANTHER" id="PTHR30461">
    <property type="entry name" value="DNA-INVERTASE FROM LAMBDOID PROPHAGE"/>
    <property type="match status" value="1"/>
</dbReference>
<dbReference type="KEGG" id="acae:HYG86_17970"/>
<feature type="domain" description="Resolvase/invertase-type recombinase catalytic" evidence="2">
    <location>
        <begin position="2"/>
        <end position="147"/>
    </location>
</feature>
<dbReference type="InterPro" id="IPR050639">
    <property type="entry name" value="SSR_resolvase"/>
</dbReference>
<dbReference type="CDD" id="cd00338">
    <property type="entry name" value="Ser_Recombinase"/>
    <property type="match status" value="1"/>
</dbReference>
<dbReference type="GO" id="GO:0003677">
    <property type="term" value="F:DNA binding"/>
    <property type="evidence" value="ECO:0007669"/>
    <property type="project" value="InterPro"/>
</dbReference>
<sequence>MNVVLYSRVSTDKETQESSITRQKKELLDYCSKHGFNPVCEIEEKESGFEEVREGLIKALDLLKVGQAQAIMVQDETRIGRGTAKIAILHQVNKYGGEVISIENGGPLNITEMEGMVLEILALVEEYQRRLSNSKIKRGVRKAIEEGYDPSRNLKNRNQGGRDKIEVPIEEIIRLRQLKLTFYDIAATLRGFGYDVSKATVHRRYKEYMDKIEG</sequence>
<dbReference type="SMART" id="SM00857">
    <property type="entry name" value="Resolvase"/>
    <property type="match status" value="1"/>
</dbReference>
<evidence type="ECO:0000313" key="4">
    <source>
        <dbReference type="Proteomes" id="UP000516160"/>
    </source>
</evidence>
<dbReference type="RefSeq" id="WP_213166918.1">
    <property type="nucleotide sequence ID" value="NZ_CP058559.1"/>
</dbReference>
<evidence type="ECO:0000313" key="3">
    <source>
        <dbReference type="EMBL" id="QNO16525.1"/>
    </source>
</evidence>
<dbReference type="GO" id="GO:0000150">
    <property type="term" value="F:DNA strand exchange activity"/>
    <property type="evidence" value="ECO:0007669"/>
    <property type="project" value="InterPro"/>
</dbReference>
<dbReference type="InterPro" id="IPR036162">
    <property type="entry name" value="Resolvase-like_N_sf"/>
</dbReference>
<dbReference type="AlphaFoldDB" id="A0A7G9WCW3"/>
<dbReference type="SUPFAM" id="SSF53041">
    <property type="entry name" value="Resolvase-like"/>
    <property type="match status" value="1"/>
</dbReference>
<keyword evidence="4" id="KW-1185">Reference proteome</keyword>
<dbReference type="Gene3D" id="3.40.50.1390">
    <property type="entry name" value="Resolvase, N-terminal catalytic domain"/>
    <property type="match status" value="1"/>
</dbReference>